<keyword evidence="2" id="KW-0238">DNA-binding</keyword>
<feature type="domain" description="Response regulatory" evidence="5">
    <location>
        <begin position="1"/>
        <end position="118"/>
    </location>
</feature>
<gene>
    <name evidence="6" type="ORF">BRPE64_ACDS02720</name>
</gene>
<dbReference type="RefSeq" id="WP_016344192.1">
    <property type="nucleotide sequence ID" value="NC_021287.1"/>
</dbReference>
<reference evidence="6 7" key="1">
    <citation type="journal article" date="2013" name="Genome Announc.">
        <title>Complete Genome Sequence of Burkholderia sp. Strain RPE64, Bacterial Symbiont of the Bean Bug Riptortus pedestris.</title>
        <authorList>
            <person name="Shibata T.F."/>
            <person name="Maeda T."/>
            <person name="Nikoh N."/>
            <person name="Yamaguchi K."/>
            <person name="Oshima K."/>
            <person name="Hattori M."/>
            <person name="Nishiyama T."/>
            <person name="Hasebe M."/>
            <person name="Fukatsu T."/>
            <person name="Kikuchi Y."/>
            <person name="Shigenobu S."/>
        </authorList>
    </citation>
    <scope>NUCLEOTIDE SEQUENCE [LARGE SCALE GENOMIC DNA]</scope>
</reference>
<dbReference type="SUPFAM" id="SSF46894">
    <property type="entry name" value="C-terminal effector domain of the bipartite response regulators"/>
    <property type="match status" value="1"/>
</dbReference>
<dbReference type="Gene3D" id="1.10.10.10">
    <property type="entry name" value="Winged helix-like DNA-binding domain superfamily/Winged helix DNA-binding domain"/>
    <property type="match status" value="1"/>
</dbReference>
<feature type="modified residue" description="4-aspartylphosphate" evidence="3">
    <location>
        <position position="49"/>
    </location>
</feature>
<name>R4WT01_9BURK</name>
<organism evidence="6 7">
    <name type="scientific">Caballeronia insecticola</name>
    <dbReference type="NCBI Taxonomy" id="758793"/>
    <lineage>
        <taxon>Bacteria</taxon>
        <taxon>Pseudomonadati</taxon>
        <taxon>Pseudomonadota</taxon>
        <taxon>Betaproteobacteria</taxon>
        <taxon>Burkholderiales</taxon>
        <taxon>Burkholderiaceae</taxon>
        <taxon>Caballeronia</taxon>
    </lineage>
</organism>
<dbReference type="InterPro" id="IPR036388">
    <property type="entry name" value="WH-like_DNA-bd_sf"/>
</dbReference>
<dbReference type="PROSITE" id="PS50043">
    <property type="entry name" value="HTH_LUXR_2"/>
    <property type="match status" value="1"/>
</dbReference>
<evidence type="ECO:0000256" key="1">
    <source>
        <dbReference type="ARBA" id="ARBA00022553"/>
    </source>
</evidence>
<dbReference type="CDD" id="cd06170">
    <property type="entry name" value="LuxR_C_like"/>
    <property type="match status" value="1"/>
</dbReference>
<dbReference type="GO" id="GO:0000160">
    <property type="term" value="P:phosphorelay signal transduction system"/>
    <property type="evidence" value="ECO:0007669"/>
    <property type="project" value="InterPro"/>
</dbReference>
<dbReference type="GO" id="GO:0006355">
    <property type="term" value="P:regulation of DNA-templated transcription"/>
    <property type="evidence" value="ECO:0007669"/>
    <property type="project" value="InterPro"/>
</dbReference>
<reference evidence="6 7" key="2">
    <citation type="journal article" date="2018" name="Int. J. Syst. Evol. Microbiol.">
        <title>Burkholderia insecticola sp. nov., a gut symbiotic bacterium of the bean bug Riptortus pedestris.</title>
        <authorList>
            <person name="Takeshita K."/>
            <person name="Tamaki H."/>
            <person name="Ohbayashi T."/>
            <person name="Meng X.-Y."/>
            <person name="Sone T."/>
            <person name="Mitani Y."/>
            <person name="Peeters C."/>
            <person name="Kikuchi Y."/>
            <person name="Vandamme P."/>
        </authorList>
    </citation>
    <scope>NUCLEOTIDE SEQUENCE [LARGE SCALE GENOMIC DNA]</scope>
    <source>
        <strain evidence="6">RPE64</strain>
    </source>
</reference>
<feature type="domain" description="HTH luxR-type" evidence="4">
    <location>
        <begin position="139"/>
        <end position="204"/>
    </location>
</feature>
<dbReference type="EMBL" id="AP013058">
    <property type="protein sequence ID" value="BAN22026.1"/>
    <property type="molecule type" value="Genomic_DNA"/>
</dbReference>
<dbReference type="InterPro" id="IPR058245">
    <property type="entry name" value="NreC/VraR/RcsB-like_REC"/>
</dbReference>
<dbReference type="SUPFAM" id="SSF52172">
    <property type="entry name" value="CheY-like"/>
    <property type="match status" value="1"/>
</dbReference>
<evidence type="ECO:0000256" key="2">
    <source>
        <dbReference type="ARBA" id="ARBA00023125"/>
    </source>
</evidence>
<evidence type="ECO:0000313" key="6">
    <source>
        <dbReference type="EMBL" id="BAN22026.1"/>
    </source>
</evidence>
<keyword evidence="7" id="KW-1185">Reference proteome</keyword>
<dbReference type="KEGG" id="buo:BRPE64_ACDS02720"/>
<dbReference type="PATRIC" id="fig|758793.3.peg.273"/>
<dbReference type="GO" id="GO:0003677">
    <property type="term" value="F:DNA binding"/>
    <property type="evidence" value="ECO:0007669"/>
    <property type="project" value="UniProtKB-KW"/>
</dbReference>
<dbReference type="SMART" id="SM00448">
    <property type="entry name" value="REC"/>
    <property type="match status" value="1"/>
</dbReference>
<keyword evidence="1 3" id="KW-0597">Phosphoprotein</keyword>
<dbReference type="STRING" id="758793.BRPE64_ACDS02720"/>
<evidence type="ECO:0000313" key="7">
    <source>
        <dbReference type="Proteomes" id="UP000013966"/>
    </source>
</evidence>
<dbReference type="InterPro" id="IPR011006">
    <property type="entry name" value="CheY-like_superfamily"/>
</dbReference>
<dbReference type="InterPro" id="IPR001789">
    <property type="entry name" value="Sig_transdc_resp-reg_receiver"/>
</dbReference>
<proteinExistence type="predicted"/>
<dbReference type="Proteomes" id="UP000013966">
    <property type="component" value="Chromosome 1"/>
</dbReference>
<dbReference type="InterPro" id="IPR039420">
    <property type="entry name" value="WalR-like"/>
</dbReference>
<dbReference type="Gene3D" id="3.40.50.2300">
    <property type="match status" value="1"/>
</dbReference>
<evidence type="ECO:0000259" key="5">
    <source>
        <dbReference type="PROSITE" id="PS50110"/>
    </source>
</evidence>
<evidence type="ECO:0000256" key="3">
    <source>
        <dbReference type="PROSITE-ProRule" id="PRU00169"/>
    </source>
</evidence>
<protein>
    <submittedName>
        <fullName evidence="6">Two component transcriptional regulator LuxR family</fullName>
    </submittedName>
</protein>
<dbReference type="InterPro" id="IPR000792">
    <property type="entry name" value="Tscrpt_reg_LuxR_C"/>
</dbReference>
<dbReference type="AlphaFoldDB" id="R4WT01"/>
<dbReference type="PANTHER" id="PTHR43214">
    <property type="entry name" value="TWO-COMPONENT RESPONSE REGULATOR"/>
    <property type="match status" value="1"/>
</dbReference>
<dbReference type="PRINTS" id="PR00038">
    <property type="entry name" value="HTHLUXR"/>
</dbReference>
<sequence>MADDHPIVIKGIQDFLEKEGQIEVVATARDTTELAEALDSTPCDYLFSDIGMRGIDGESNSIGFLKRLTWEQERPKIIVLTMISQPRMLAGLVQIGLDGLIDKRDGLTCLSQAIAQADVGDRFLSPRVEEALRQLPNTSPARAGVLSRREWEVFQLYARGMLVHEIAAHFGRSRKTIATQRRSGMRKLGLETETELVDFMRQLGLI</sequence>
<dbReference type="PROSITE" id="PS50110">
    <property type="entry name" value="RESPONSE_REGULATORY"/>
    <property type="match status" value="1"/>
</dbReference>
<dbReference type="Pfam" id="PF00072">
    <property type="entry name" value="Response_reg"/>
    <property type="match status" value="1"/>
</dbReference>
<dbReference type="HOGENOM" id="CLU_000445_90_1_4"/>
<dbReference type="InterPro" id="IPR016032">
    <property type="entry name" value="Sig_transdc_resp-reg_C-effctor"/>
</dbReference>
<dbReference type="CDD" id="cd17535">
    <property type="entry name" value="REC_NarL-like"/>
    <property type="match status" value="1"/>
</dbReference>
<dbReference type="PANTHER" id="PTHR43214:SF17">
    <property type="entry name" value="TRANSCRIPTIONAL REGULATORY PROTEIN RCSB"/>
    <property type="match status" value="1"/>
</dbReference>
<dbReference type="SMART" id="SM00421">
    <property type="entry name" value="HTH_LUXR"/>
    <property type="match status" value="1"/>
</dbReference>
<accession>R4WT01</accession>
<dbReference type="Pfam" id="PF00196">
    <property type="entry name" value="GerE"/>
    <property type="match status" value="1"/>
</dbReference>
<evidence type="ECO:0000259" key="4">
    <source>
        <dbReference type="PROSITE" id="PS50043"/>
    </source>
</evidence>